<evidence type="ECO:0000313" key="3">
    <source>
        <dbReference type="Proteomes" id="UP000275719"/>
    </source>
</evidence>
<reference evidence="2 3" key="1">
    <citation type="submission" date="2018-11" db="EMBL/GenBank/DDBJ databases">
        <title>Flavobacterium sp. nov., YIM 102701-2 draft genome.</title>
        <authorList>
            <person name="Li G."/>
            <person name="Jiang Y."/>
        </authorList>
    </citation>
    <scope>NUCLEOTIDE SEQUENCE [LARGE SCALE GENOMIC DNA]</scope>
    <source>
        <strain evidence="2 3">YIM 102701-2</strain>
    </source>
</reference>
<dbReference type="EMBL" id="RQVQ01000026">
    <property type="protein sequence ID" value="RRJ89537.1"/>
    <property type="molecule type" value="Genomic_DNA"/>
</dbReference>
<name>A0A3P3W583_9FLAO</name>
<sequence length="182" mass="19478">MKKIKYLILFPCLVIGSIVSCTPDYVTDATPAIENPSNPSGQSITLNFTSGEFIGVLNNANFINGAGAATKSNMGNQIVYLLTYMSQTNNFNANITNKENNQLSNELASDGSLNVITIITSEKKYESTSGTYEISQEQVVSSVGGSDVIKCKLTFNGTFEATPMGSFEVIETGVKINGTVVF</sequence>
<organism evidence="2 3">
    <name type="scientific">Paenimyroides tangerinum</name>
    <dbReference type="NCBI Taxonomy" id="2488728"/>
    <lineage>
        <taxon>Bacteria</taxon>
        <taxon>Pseudomonadati</taxon>
        <taxon>Bacteroidota</taxon>
        <taxon>Flavobacteriia</taxon>
        <taxon>Flavobacteriales</taxon>
        <taxon>Flavobacteriaceae</taxon>
        <taxon>Paenimyroides</taxon>
    </lineage>
</organism>
<evidence type="ECO:0000313" key="2">
    <source>
        <dbReference type="EMBL" id="RRJ89537.1"/>
    </source>
</evidence>
<feature type="signal peptide" evidence="1">
    <location>
        <begin position="1"/>
        <end position="21"/>
    </location>
</feature>
<keyword evidence="1" id="KW-0732">Signal</keyword>
<accession>A0A3P3W583</accession>
<comment type="caution">
    <text evidence="2">The sequence shown here is derived from an EMBL/GenBank/DDBJ whole genome shotgun (WGS) entry which is preliminary data.</text>
</comment>
<protein>
    <recommendedName>
        <fullName evidence="4">Lipid-binding hydrolase</fullName>
    </recommendedName>
</protein>
<evidence type="ECO:0000256" key="1">
    <source>
        <dbReference type="SAM" id="SignalP"/>
    </source>
</evidence>
<dbReference type="AlphaFoldDB" id="A0A3P3W583"/>
<dbReference type="PROSITE" id="PS51257">
    <property type="entry name" value="PROKAR_LIPOPROTEIN"/>
    <property type="match status" value="1"/>
</dbReference>
<evidence type="ECO:0008006" key="4">
    <source>
        <dbReference type="Google" id="ProtNLM"/>
    </source>
</evidence>
<dbReference type="Proteomes" id="UP000275719">
    <property type="component" value="Unassembled WGS sequence"/>
</dbReference>
<feature type="chain" id="PRO_5018099918" description="Lipid-binding hydrolase" evidence="1">
    <location>
        <begin position="22"/>
        <end position="182"/>
    </location>
</feature>
<proteinExistence type="predicted"/>
<gene>
    <name evidence="2" type="ORF">EG240_11450</name>
</gene>
<keyword evidence="3" id="KW-1185">Reference proteome</keyword>
<dbReference type="RefSeq" id="WP_125019529.1">
    <property type="nucleotide sequence ID" value="NZ_RQVQ01000026.1"/>
</dbReference>